<feature type="region of interest" description="Disordered" evidence="1">
    <location>
        <begin position="53"/>
        <end position="82"/>
    </location>
</feature>
<keyword evidence="3" id="KW-1185">Reference proteome</keyword>
<protein>
    <submittedName>
        <fullName evidence="2">Uncharacterized protein</fullName>
    </submittedName>
</protein>
<sequence length="112" mass="11702">MTSLIRAYVEFFTPQVFAVQGRVKRSNPSPYDLIGKSPVRRGREPRVRVWRRAGAALPAGTPGGMAAGQARPRVNGDLGASPLLDTGSAGSALMLAPQAPLSACPCAPDTSE</sequence>
<evidence type="ECO:0000313" key="2">
    <source>
        <dbReference type="EMBL" id="GAA4674301.1"/>
    </source>
</evidence>
<gene>
    <name evidence="2" type="ORF">GCM10023215_02330</name>
</gene>
<proteinExistence type="predicted"/>
<comment type="caution">
    <text evidence="2">The sequence shown here is derived from an EMBL/GenBank/DDBJ whole genome shotgun (WGS) entry which is preliminary data.</text>
</comment>
<name>A0ABP8VWR3_9PSEU</name>
<organism evidence="2 3">
    <name type="scientific">Pseudonocardia yuanmonensis</name>
    <dbReference type="NCBI Taxonomy" id="1095914"/>
    <lineage>
        <taxon>Bacteria</taxon>
        <taxon>Bacillati</taxon>
        <taxon>Actinomycetota</taxon>
        <taxon>Actinomycetes</taxon>
        <taxon>Pseudonocardiales</taxon>
        <taxon>Pseudonocardiaceae</taxon>
        <taxon>Pseudonocardia</taxon>
    </lineage>
</organism>
<evidence type="ECO:0000256" key="1">
    <source>
        <dbReference type="SAM" id="MobiDB-lite"/>
    </source>
</evidence>
<accession>A0ABP8VWR3</accession>
<dbReference type="Proteomes" id="UP001500325">
    <property type="component" value="Unassembled WGS sequence"/>
</dbReference>
<dbReference type="EMBL" id="BAABIC010000001">
    <property type="protein sequence ID" value="GAA4674301.1"/>
    <property type="molecule type" value="Genomic_DNA"/>
</dbReference>
<reference evidence="3" key="1">
    <citation type="journal article" date="2019" name="Int. J. Syst. Evol. Microbiol.">
        <title>The Global Catalogue of Microorganisms (GCM) 10K type strain sequencing project: providing services to taxonomists for standard genome sequencing and annotation.</title>
        <authorList>
            <consortium name="The Broad Institute Genomics Platform"/>
            <consortium name="The Broad Institute Genome Sequencing Center for Infectious Disease"/>
            <person name="Wu L."/>
            <person name="Ma J."/>
        </authorList>
    </citation>
    <scope>NUCLEOTIDE SEQUENCE [LARGE SCALE GENOMIC DNA]</scope>
    <source>
        <strain evidence="3">JCM 18055</strain>
    </source>
</reference>
<evidence type="ECO:0000313" key="3">
    <source>
        <dbReference type="Proteomes" id="UP001500325"/>
    </source>
</evidence>